<dbReference type="EMBL" id="VFOP01000001">
    <property type="protein sequence ID" value="TQL49139.1"/>
    <property type="molecule type" value="Genomic_DNA"/>
</dbReference>
<keyword evidence="1" id="KW-1133">Transmembrane helix</keyword>
<keyword evidence="1" id="KW-0812">Transmembrane</keyword>
<protein>
    <submittedName>
        <fullName evidence="2">Uncharacterized protein</fullName>
    </submittedName>
</protein>
<dbReference type="RefSeq" id="WP_141783433.1">
    <property type="nucleotide sequence ID" value="NZ_BAAAIK010000008.1"/>
</dbReference>
<proteinExistence type="predicted"/>
<feature type="transmembrane region" description="Helical" evidence="1">
    <location>
        <begin position="55"/>
        <end position="72"/>
    </location>
</feature>
<dbReference type="Proteomes" id="UP000319516">
    <property type="component" value="Unassembled WGS sequence"/>
</dbReference>
<keyword evidence="3" id="KW-1185">Reference proteome</keyword>
<feature type="transmembrane region" description="Helical" evidence="1">
    <location>
        <begin position="29"/>
        <end position="49"/>
    </location>
</feature>
<organism evidence="2 3">
    <name type="scientific">Ornithinicoccus hortensis</name>
    <dbReference type="NCBI Taxonomy" id="82346"/>
    <lineage>
        <taxon>Bacteria</taxon>
        <taxon>Bacillati</taxon>
        <taxon>Actinomycetota</taxon>
        <taxon>Actinomycetes</taxon>
        <taxon>Micrococcales</taxon>
        <taxon>Intrasporangiaceae</taxon>
        <taxon>Ornithinicoccus</taxon>
    </lineage>
</organism>
<evidence type="ECO:0000313" key="2">
    <source>
        <dbReference type="EMBL" id="TQL49139.1"/>
    </source>
</evidence>
<evidence type="ECO:0000313" key="3">
    <source>
        <dbReference type="Proteomes" id="UP000319516"/>
    </source>
</evidence>
<sequence length="122" mass="13776">MSRRWVPWRRRLKGAWELMPNLPGGDDPISMTLTVIILILCLPIFVLVIVWGLEFLVLLLLLPFVVLARSVFGHQWVIEARKGWTPVWEEPAGNWAESAQAIRDVAAAIEQGNTPPANLAER</sequence>
<keyword evidence="1" id="KW-0472">Membrane</keyword>
<dbReference type="OrthoDB" id="5194776at2"/>
<dbReference type="AlphaFoldDB" id="A0A542YM19"/>
<gene>
    <name evidence="2" type="ORF">FB467_0204</name>
</gene>
<name>A0A542YM19_9MICO</name>
<comment type="caution">
    <text evidence="2">The sequence shown here is derived from an EMBL/GenBank/DDBJ whole genome shotgun (WGS) entry which is preliminary data.</text>
</comment>
<accession>A0A542YM19</accession>
<reference evidence="2 3" key="1">
    <citation type="submission" date="2019-06" db="EMBL/GenBank/DDBJ databases">
        <title>Sequencing the genomes of 1000 actinobacteria strains.</title>
        <authorList>
            <person name="Klenk H.-P."/>
        </authorList>
    </citation>
    <scope>NUCLEOTIDE SEQUENCE [LARGE SCALE GENOMIC DNA]</scope>
    <source>
        <strain evidence="2 3">DSM 12335</strain>
    </source>
</reference>
<evidence type="ECO:0000256" key="1">
    <source>
        <dbReference type="SAM" id="Phobius"/>
    </source>
</evidence>